<protein>
    <submittedName>
        <fullName evidence="5">Ribosomal protection-like ABC-F family protein</fullName>
    </submittedName>
</protein>
<feature type="domain" description="ABC transporter" evidence="4">
    <location>
        <begin position="3"/>
        <end position="213"/>
    </location>
</feature>
<dbReference type="RefSeq" id="WP_406789116.1">
    <property type="nucleotide sequence ID" value="NZ_JBJIAA010000017.1"/>
</dbReference>
<dbReference type="PROSITE" id="PS00211">
    <property type="entry name" value="ABC_TRANSPORTER_1"/>
    <property type="match status" value="2"/>
</dbReference>
<feature type="domain" description="ABC transporter" evidence="4">
    <location>
        <begin position="304"/>
        <end position="515"/>
    </location>
</feature>
<evidence type="ECO:0000259" key="4">
    <source>
        <dbReference type="PROSITE" id="PS50893"/>
    </source>
</evidence>
<keyword evidence="3" id="KW-0175">Coiled coil</keyword>
<dbReference type="Gene3D" id="3.40.50.300">
    <property type="entry name" value="P-loop containing nucleotide triphosphate hydrolases"/>
    <property type="match status" value="2"/>
</dbReference>
<evidence type="ECO:0000256" key="1">
    <source>
        <dbReference type="ARBA" id="ARBA00022741"/>
    </source>
</evidence>
<dbReference type="InterPro" id="IPR027417">
    <property type="entry name" value="P-loop_NTPase"/>
</dbReference>
<organism evidence="5 6">
    <name type="scientific">Clostridium neuense</name>
    <dbReference type="NCBI Taxonomy" id="1728934"/>
    <lineage>
        <taxon>Bacteria</taxon>
        <taxon>Bacillati</taxon>
        <taxon>Bacillota</taxon>
        <taxon>Clostridia</taxon>
        <taxon>Eubacteriales</taxon>
        <taxon>Clostridiaceae</taxon>
        <taxon>Clostridium</taxon>
    </lineage>
</organism>
<reference evidence="5 6" key="1">
    <citation type="submission" date="2024-11" db="EMBL/GenBank/DDBJ databases">
        <authorList>
            <person name="Heng Y.C."/>
            <person name="Lim A.C.H."/>
            <person name="Lee J.K.Y."/>
            <person name="Kittelmann S."/>
        </authorList>
    </citation>
    <scope>NUCLEOTIDE SEQUENCE [LARGE SCALE GENOMIC DNA]</scope>
    <source>
        <strain evidence="5 6">WILCCON 0114</strain>
    </source>
</reference>
<evidence type="ECO:0000256" key="2">
    <source>
        <dbReference type="ARBA" id="ARBA00022840"/>
    </source>
</evidence>
<dbReference type="PANTHER" id="PTHR42855:SF2">
    <property type="entry name" value="DRUG RESISTANCE ABC TRANSPORTER,ATP-BINDING PROTEIN"/>
    <property type="match status" value="1"/>
</dbReference>
<dbReference type="Pfam" id="PF00005">
    <property type="entry name" value="ABC_tran"/>
    <property type="match status" value="2"/>
</dbReference>
<feature type="coiled-coil region" evidence="3">
    <location>
        <begin position="209"/>
        <end position="278"/>
    </location>
</feature>
<keyword evidence="6" id="KW-1185">Reference proteome</keyword>
<evidence type="ECO:0000256" key="3">
    <source>
        <dbReference type="SAM" id="Coils"/>
    </source>
</evidence>
<keyword evidence="2" id="KW-0067">ATP-binding</keyword>
<dbReference type="InterPro" id="IPR017871">
    <property type="entry name" value="ABC_transporter-like_CS"/>
</dbReference>
<keyword evidence="1" id="KW-0547">Nucleotide-binding</keyword>
<dbReference type="InterPro" id="IPR003439">
    <property type="entry name" value="ABC_transporter-like_ATP-bd"/>
</dbReference>
<dbReference type="InterPro" id="IPR032781">
    <property type="entry name" value="ABC_tran_Xtn"/>
</dbReference>
<dbReference type="EMBL" id="JBJIAA010000017">
    <property type="protein sequence ID" value="MFL0252460.1"/>
    <property type="molecule type" value="Genomic_DNA"/>
</dbReference>
<dbReference type="NCBIfam" id="NF000355">
    <property type="entry name" value="ribo_prot_ABC_F"/>
    <property type="match status" value="1"/>
</dbReference>
<dbReference type="PROSITE" id="PS50893">
    <property type="entry name" value="ABC_TRANSPORTER_2"/>
    <property type="match status" value="2"/>
</dbReference>
<dbReference type="Proteomes" id="UP001623592">
    <property type="component" value="Unassembled WGS sequence"/>
</dbReference>
<dbReference type="InterPro" id="IPR003593">
    <property type="entry name" value="AAA+_ATPase"/>
</dbReference>
<dbReference type="SMART" id="SM00382">
    <property type="entry name" value="AAA"/>
    <property type="match status" value="2"/>
</dbReference>
<comment type="caution">
    <text evidence="5">The sequence shown here is derived from an EMBL/GenBank/DDBJ whole genome shotgun (WGS) entry which is preliminary data.</text>
</comment>
<evidence type="ECO:0000313" key="5">
    <source>
        <dbReference type="EMBL" id="MFL0252460.1"/>
    </source>
</evidence>
<sequence>MRIYFKELSKSYLEQKVFENLQGSINEEDKIGIVGINGVGKSTLMKIIANKEKCDSGVVRREPSNIKIKYAMQDIYASENKLVSEILSDNKLGLETRKLLNELGLEEEVLNEKFESLSGGEKTKIKLINALCGDFDFLFLDEPTNHLDMKTCEWLEGYLRKLNKTIVVISHDRYFLDDVVNKIWELTDKGLQVYEGNYTDYVKQKDIKIKTQTRKYENQQDKMESLEKTIEERTAWFNSAHNAAGQNDFYRAKSKKQMNTVKSKKRELEKLKKNAIDKPKEDVSAAFNIINKNTINMKTAKYLIKVNNLSKKFEEKLILKNETFEVERGDKIALIGENGTGKSTLVKMIMGLDKVYDGEISVNPSVKIGYLSQEFEDMIRNNTILDEVLKIGVTKNDARLLLACLMFKGEEVFKKINDLSLGERSRVAFAKLILSGAQLLILDEPTNYMDIVSCEKIEEVMMEYQGTILVVSHDRYFIKRVANKIFELKEKRIFKFDGDYDYYLSKVKQKDLNKDDREIKDKIRMLEYEVTSINLKIDRVLDPDEKQRLTGEFIEKSRELNKLRNRK</sequence>
<gene>
    <name evidence="5" type="primary">abc-f</name>
    <name evidence="5" type="ORF">ACJDT4_18780</name>
</gene>
<dbReference type="Pfam" id="PF12848">
    <property type="entry name" value="ABC_tran_Xtn"/>
    <property type="match status" value="1"/>
</dbReference>
<dbReference type="InterPro" id="IPR051309">
    <property type="entry name" value="ABCF_ATPase"/>
</dbReference>
<dbReference type="PANTHER" id="PTHR42855">
    <property type="entry name" value="ABC TRANSPORTER ATP-BINDING SUBUNIT"/>
    <property type="match status" value="1"/>
</dbReference>
<name>A0ABW8TJ04_9CLOT</name>
<proteinExistence type="predicted"/>
<dbReference type="CDD" id="cd03221">
    <property type="entry name" value="ABCF_EF-3"/>
    <property type="match status" value="2"/>
</dbReference>
<dbReference type="SUPFAM" id="SSF52540">
    <property type="entry name" value="P-loop containing nucleoside triphosphate hydrolases"/>
    <property type="match status" value="2"/>
</dbReference>
<evidence type="ECO:0000313" key="6">
    <source>
        <dbReference type="Proteomes" id="UP001623592"/>
    </source>
</evidence>
<accession>A0ABW8TJ04</accession>